<protein>
    <submittedName>
        <fullName evidence="1">Uncharacterized protein</fullName>
    </submittedName>
</protein>
<accession>A0AAN7Y345</accession>
<proteinExistence type="predicted"/>
<organism evidence="1 2">
    <name type="scientific">Eleginops maclovinus</name>
    <name type="common">Patagonian blennie</name>
    <name type="synonym">Eleginus maclovinus</name>
    <dbReference type="NCBI Taxonomy" id="56733"/>
    <lineage>
        <taxon>Eukaryota</taxon>
        <taxon>Metazoa</taxon>
        <taxon>Chordata</taxon>
        <taxon>Craniata</taxon>
        <taxon>Vertebrata</taxon>
        <taxon>Euteleostomi</taxon>
        <taxon>Actinopterygii</taxon>
        <taxon>Neopterygii</taxon>
        <taxon>Teleostei</taxon>
        <taxon>Neoteleostei</taxon>
        <taxon>Acanthomorphata</taxon>
        <taxon>Eupercaria</taxon>
        <taxon>Perciformes</taxon>
        <taxon>Notothenioidei</taxon>
        <taxon>Eleginopidae</taxon>
        <taxon>Eleginops</taxon>
    </lineage>
</organism>
<dbReference type="EMBL" id="JAUZQC010000005">
    <property type="protein sequence ID" value="KAK5871755.1"/>
    <property type="molecule type" value="Genomic_DNA"/>
</dbReference>
<reference evidence="1 2" key="1">
    <citation type="journal article" date="2023" name="Genes (Basel)">
        <title>Chromosome-Level Genome Assembly and Circadian Gene Repertoire of the Patagonia Blennie Eleginops maclovinus-The Closest Ancestral Proxy of Antarctic Cryonotothenioids.</title>
        <authorList>
            <person name="Cheng C.C."/>
            <person name="Rivera-Colon A.G."/>
            <person name="Minhas B.F."/>
            <person name="Wilson L."/>
            <person name="Rayamajhi N."/>
            <person name="Vargas-Chacoff L."/>
            <person name="Catchen J.M."/>
        </authorList>
    </citation>
    <scope>NUCLEOTIDE SEQUENCE [LARGE SCALE GENOMIC DNA]</scope>
    <source>
        <strain evidence="1">JMC-PN-2008</strain>
    </source>
</reference>
<comment type="caution">
    <text evidence="1">The sequence shown here is derived from an EMBL/GenBank/DDBJ whole genome shotgun (WGS) entry which is preliminary data.</text>
</comment>
<evidence type="ECO:0000313" key="1">
    <source>
        <dbReference type="EMBL" id="KAK5871755.1"/>
    </source>
</evidence>
<evidence type="ECO:0000313" key="2">
    <source>
        <dbReference type="Proteomes" id="UP001346869"/>
    </source>
</evidence>
<reference evidence="1 2" key="2">
    <citation type="journal article" date="2023" name="Mol. Biol. Evol.">
        <title>Genomics of Secondarily Temperate Adaptation in the Only Non-Antarctic Icefish.</title>
        <authorList>
            <person name="Rivera-Colon A.G."/>
            <person name="Rayamajhi N."/>
            <person name="Minhas B.F."/>
            <person name="Madrigal G."/>
            <person name="Bilyk K.T."/>
            <person name="Yoon V."/>
            <person name="Hune M."/>
            <person name="Gregory S."/>
            <person name="Cheng C.H.C."/>
            <person name="Catchen J.M."/>
        </authorList>
    </citation>
    <scope>NUCLEOTIDE SEQUENCE [LARGE SCALE GENOMIC DNA]</scope>
    <source>
        <strain evidence="1">JMC-PN-2008</strain>
    </source>
</reference>
<gene>
    <name evidence="1" type="ORF">PBY51_004616</name>
</gene>
<dbReference type="Proteomes" id="UP001346869">
    <property type="component" value="Unassembled WGS sequence"/>
</dbReference>
<keyword evidence="2" id="KW-1185">Reference proteome</keyword>
<dbReference type="AlphaFoldDB" id="A0AAN7Y345"/>
<name>A0AAN7Y345_ELEMC</name>
<sequence>MIRFLSLLISGSPSHPPGSSHRLFPPPVLCWICFLTRCLNPDCGRNMSGPRAIHHRAGPGSEARAGRQTVLSAVLDLLLGYSSPQRPLEGDSWSSRDNSSPPSMIMQLAGGCVLPPRPPTVAYGSVFVSLVRLRPAGQQRDAVVRYVGHCPAQPIPLSRVLVCCRATCY</sequence>